<evidence type="ECO:0000256" key="3">
    <source>
        <dbReference type="ARBA" id="ARBA00022816"/>
    </source>
</evidence>
<dbReference type="PANTHER" id="PTHR12514">
    <property type="entry name" value="ENHANCER OF YELLOW 2 TRANSCRIPTION FACTOR"/>
    <property type="match status" value="1"/>
</dbReference>
<dbReference type="OrthoDB" id="6221744at2759"/>
<evidence type="ECO:0000313" key="12">
    <source>
        <dbReference type="EMBL" id="OQS05573.1"/>
    </source>
</evidence>
<dbReference type="Proteomes" id="UP000243217">
    <property type="component" value="Unassembled WGS sequence"/>
</dbReference>
<dbReference type="Gene3D" id="1.10.246.140">
    <property type="match status" value="1"/>
</dbReference>
<keyword evidence="2 11" id="KW-0813">Transport</keyword>
<dbReference type="GO" id="GO:0006325">
    <property type="term" value="P:chromatin organization"/>
    <property type="evidence" value="ECO:0007669"/>
    <property type="project" value="UniProtKB-KW"/>
</dbReference>
<dbReference type="GO" id="GO:0005654">
    <property type="term" value="C:nucleoplasm"/>
    <property type="evidence" value="ECO:0007669"/>
    <property type="project" value="UniProtKB-SubCell"/>
</dbReference>
<keyword evidence="3 11" id="KW-0509">mRNA transport</keyword>
<evidence type="ECO:0000256" key="6">
    <source>
        <dbReference type="ARBA" id="ARBA00023010"/>
    </source>
</evidence>
<evidence type="ECO:0000256" key="11">
    <source>
        <dbReference type="HAMAP-Rule" id="MF_03046"/>
    </source>
</evidence>
<gene>
    <name evidence="12" type="ORF">THRCLA_20581</name>
</gene>
<keyword evidence="8 11" id="KW-0010">Activator</keyword>
<dbReference type="GO" id="GO:0003713">
    <property type="term" value="F:transcription coactivator activity"/>
    <property type="evidence" value="ECO:0007669"/>
    <property type="project" value="UniProtKB-UniRule"/>
</dbReference>
<reference evidence="12 13" key="1">
    <citation type="journal article" date="2014" name="Genome Biol. Evol.">
        <title>The secreted proteins of Achlya hypogyna and Thraustotheca clavata identify the ancestral oomycete secretome and reveal gene acquisitions by horizontal gene transfer.</title>
        <authorList>
            <person name="Misner I."/>
            <person name="Blouin N."/>
            <person name="Leonard G."/>
            <person name="Richards T.A."/>
            <person name="Lane C.E."/>
        </authorList>
    </citation>
    <scope>NUCLEOTIDE SEQUENCE [LARGE SCALE GENOMIC DNA]</scope>
    <source>
        <strain evidence="12 13">ATCC 34112</strain>
    </source>
</reference>
<evidence type="ECO:0000256" key="5">
    <source>
        <dbReference type="ARBA" id="ARBA00022927"/>
    </source>
</evidence>
<keyword evidence="4 11" id="KW-0156">Chromatin regulator</keyword>
<dbReference type="HAMAP" id="MF_03046">
    <property type="entry name" value="ENY2_Sus1"/>
    <property type="match status" value="1"/>
</dbReference>
<comment type="subcellular location">
    <subcellularLocation>
        <location evidence="1 11">Nucleus</location>
        <location evidence="1 11">Nucleoplasm</location>
    </subcellularLocation>
</comment>
<protein>
    <recommendedName>
        <fullName evidence="11">Transcription and mRNA export factor ENY2</fullName>
    </recommendedName>
    <alternativeName>
        <fullName evidence="11">Enhancer of yellow 2 transcription factor homolog</fullName>
    </alternativeName>
</protein>
<dbReference type="GO" id="GO:0070390">
    <property type="term" value="C:transcription export complex 2"/>
    <property type="evidence" value="ECO:0007669"/>
    <property type="project" value="UniProtKB-UniRule"/>
</dbReference>
<dbReference type="AlphaFoldDB" id="A0A1W0A5K9"/>
<dbReference type="Pfam" id="PF10163">
    <property type="entry name" value="EnY2"/>
    <property type="match status" value="1"/>
</dbReference>
<keyword evidence="9 11" id="KW-0804">Transcription</keyword>
<accession>A0A1W0A5K9</accession>
<dbReference type="GO" id="GO:0071819">
    <property type="term" value="C:DUBm complex"/>
    <property type="evidence" value="ECO:0007669"/>
    <property type="project" value="UniProtKB-UniRule"/>
</dbReference>
<dbReference type="InterPro" id="IPR018783">
    <property type="entry name" value="TF_ENY2"/>
</dbReference>
<dbReference type="InterPro" id="IPR038212">
    <property type="entry name" value="TF_EnY2_sf"/>
</dbReference>
<keyword evidence="6 11" id="KW-0811">Translocation</keyword>
<keyword evidence="10 11" id="KW-0539">Nucleus</keyword>
<evidence type="ECO:0000256" key="10">
    <source>
        <dbReference type="ARBA" id="ARBA00023242"/>
    </source>
</evidence>
<sequence>MAETYEYRKKRDEQMKETINQKLVESGEKERLKELLRQKLVECGWRDEMRSYCKELIKSKGIDEITVEDLVEEITPKGRAAVPDSIKADMLERIRVFLQASNASNST</sequence>
<evidence type="ECO:0000256" key="8">
    <source>
        <dbReference type="ARBA" id="ARBA00023159"/>
    </source>
</evidence>
<keyword evidence="5 11" id="KW-0653">Protein transport</keyword>
<dbReference type="STRING" id="74557.A0A1W0A5K9"/>
<organism evidence="12 13">
    <name type="scientific">Thraustotheca clavata</name>
    <dbReference type="NCBI Taxonomy" id="74557"/>
    <lineage>
        <taxon>Eukaryota</taxon>
        <taxon>Sar</taxon>
        <taxon>Stramenopiles</taxon>
        <taxon>Oomycota</taxon>
        <taxon>Saprolegniomycetes</taxon>
        <taxon>Saprolegniales</taxon>
        <taxon>Achlyaceae</taxon>
        <taxon>Thraustotheca</taxon>
    </lineage>
</organism>
<dbReference type="FunFam" id="1.10.246.140:FF:000001">
    <property type="entry name" value="Transcription and mRNA export factor ENY2"/>
    <property type="match status" value="1"/>
</dbReference>
<dbReference type="EMBL" id="JNBS01000443">
    <property type="protein sequence ID" value="OQS05573.1"/>
    <property type="molecule type" value="Genomic_DNA"/>
</dbReference>
<evidence type="ECO:0000256" key="2">
    <source>
        <dbReference type="ARBA" id="ARBA00022448"/>
    </source>
</evidence>
<proteinExistence type="inferred from homology"/>
<evidence type="ECO:0000256" key="7">
    <source>
        <dbReference type="ARBA" id="ARBA00023015"/>
    </source>
</evidence>
<dbReference type="GO" id="GO:0000124">
    <property type="term" value="C:SAGA complex"/>
    <property type="evidence" value="ECO:0007669"/>
    <property type="project" value="UniProtKB-UniRule"/>
</dbReference>
<comment type="caution">
    <text evidence="12">The sequence shown here is derived from an EMBL/GenBank/DDBJ whole genome shotgun (WGS) entry which is preliminary data.</text>
</comment>
<comment type="subunit">
    <text evidence="11">Component of the nuclear pore complex (NPC)-associated TREX-2 complex (transcription and export complex 2). Component of the SAGA transcription coactivator-HAT complex. Within the SAGA complex, participates to a subcomplex of SAGA called the DUB module (deubiquitination module).</text>
</comment>
<evidence type="ECO:0000256" key="1">
    <source>
        <dbReference type="ARBA" id="ARBA00004642"/>
    </source>
</evidence>
<evidence type="ECO:0000256" key="9">
    <source>
        <dbReference type="ARBA" id="ARBA00023163"/>
    </source>
</evidence>
<dbReference type="GO" id="GO:0006368">
    <property type="term" value="P:transcription elongation by RNA polymerase II"/>
    <property type="evidence" value="ECO:0007669"/>
    <property type="project" value="UniProtKB-UniRule"/>
</dbReference>
<comment type="similarity">
    <text evidence="11">Belongs to the ENY2 family.</text>
</comment>
<dbReference type="GO" id="GO:0005643">
    <property type="term" value="C:nuclear pore"/>
    <property type="evidence" value="ECO:0007669"/>
    <property type="project" value="UniProtKB-UniRule"/>
</dbReference>
<keyword evidence="7 11" id="KW-0805">Transcription regulation</keyword>
<dbReference type="GO" id="GO:0015031">
    <property type="term" value="P:protein transport"/>
    <property type="evidence" value="ECO:0007669"/>
    <property type="project" value="UniProtKB-KW"/>
</dbReference>
<comment type="function">
    <text evidence="11">Involved in mRNA export coupled transcription activation by association with both the TREX-2 and the SAGA complexes. The transcription regulatory histone acetylation (HAT) complex SAGA is a multiprotein complex that activates transcription by remodeling chromatin and mediating histone acetylation and deubiquitination. Within the SAGA complex, participates to a subcomplex that specifically deubiquitinates histones. The SAGA complex is recruited to specific gene promoters by activators, where it is required for transcription. The TREX-2 complex functions in docking export-competent ribonucleoprotein particles (mRNPs) to the nuclear entrance of the nuclear pore complex (nuclear basket). TREX-2 participates in mRNA export and accurate chromatin positioning in the nucleus by tethering genes to the nuclear periphery.</text>
</comment>
<evidence type="ECO:0000256" key="4">
    <source>
        <dbReference type="ARBA" id="ARBA00022853"/>
    </source>
</evidence>
<name>A0A1W0A5K9_9STRA</name>
<dbReference type="GO" id="GO:0006406">
    <property type="term" value="P:mRNA export from nucleus"/>
    <property type="evidence" value="ECO:0007669"/>
    <property type="project" value="UniProtKB-UniRule"/>
</dbReference>
<evidence type="ECO:0000313" key="13">
    <source>
        <dbReference type="Proteomes" id="UP000243217"/>
    </source>
</evidence>
<keyword evidence="13" id="KW-1185">Reference proteome</keyword>